<dbReference type="SUPFAM" id="SSF69279">
    <property type="entry name" value="Phage tail proteins"/>
    <property type="match status" value="1"/>
</dbReference>
<evidence type="ECO:0000313" key="1">
    <source>
        <dbReference type="EMBL" id="RXQ36900.1"/>
    </source>
</evidence>
<evidence type="ECO:0000313" key="2">
    <source>
        <dbReference type="Proteomes" id="UP000290660"/>
    </source>
</evidence>
<dbReference type="Proteomes" id="UP000290660">
    <property type="component" value="Unassembled WGS sequence"/>
</dbReference>
<gene>
    <name evidence="1" type="ORF">EI538_06225</name>
</gene>
<comment type="caution">
    <text evidence="1">The sequence shown here is derived from an EMBL/GenBank/DDBJ whole genome shotgun (WGS) entry which is preliminary data.</text>
</comment>
<dbReference type="GO" id="GO:0019068">
    <property type="term" value="P:virion assembly"/>
    <property type="evidence" value="ECO:0007669"/>
    <property type="project" value="InterPro"/>
</dbReference>
<dbReference type="AlphaFoldDB" id="A0A3V8I0Q2"/>
<dbReference type="Gene3D" id="2.40.10.180">
    <property type="entry name" value="Phage tail proteins"/>
    <property type="match status" value="1"/>
</dbReference>
<dbReference type="InterPro" id="IPR053734">
    <property type="entry name" value="Phage_Head-Tail_Connect_sf"/>
</dbReference>
<proteinExistence type="predicted"/>
<dbReference type="InterPro" id="IPR008018">
    <property type="entry name" value="Phage_tail_attach_FII"/>
</dbReference>
<reference evidence="1 2" key="1">
    <citation type="submission" date="2018-12" db="EMBL/GenBank/DDBJ databases">
        <title>Identification of serotype of rogose Salmonella by whole genome sequencing.</title>
        <authorList>
            <person name="Sacchi C.T."/>
            <person name="Goncalves C.R."/>
            <person name="Tiba-Casas M.R."/>
        </authorList>
    </citation>
    <scope>NUCLEOTIDE SEQUENCE [LARGE SCALE GENOMIC DNA]</scope>
    <source>
        <strain evidence="1 2">169_17</strain>
    </source>
</reference>
<dbReference type="RefSeq" id="WP_127174397.1">
    <property type="nucleotide sequence ID" value="NZ_JASMSH010000007.1"/>
</dbReference>
<dbReference type="Pfam" id="PF05354">
    <property type="entry name" value="Phage_attach"/>
    <property type="match status" value="1"/>
</dbReference>
<name>A0A3V8I0Q2_SALER</name>
<dbReference type="EMBL" id="RSEO01000004">
    <property type="protein sequence ID" value="RXQ36900.1"/>
    <property type="molecule type" value="Genomic_DNA"/>
</dbReference>
<sequence>MSQSENLFDAALSQADDTIRRVMGSGVTVTSGALVGVTLSGVFDDPENIGYAAPGIRVEGPSPSLFVKTVTVSQLARLDTLDINGKPFWVDRIGPDDCGSRHIWLGSGSPPTDMRRRRE</sequence>
<accession>A0A3V8I0Q2</accession>
<protein>
    <submittedName>
        <fullName evidence="1">Phage tail protein</fullName>
    </submittedName>
</protein>
<organism evidence="1 2">
    <name type="scientific">Salmonella enterica</name>
    <name type="common">Salmonella choleraesuis</name>
    <dbReference type="NCBI Taxonomy" id="28901"/>
    <lineage>
        <taxon>Bacteria</taxon>
        <taxon>Pseudomonadati</taxon>
        <taxon>Pseudomonadota</taxon>
        <taxon>Gammaproteobacteria</taxon>
        <taxon>Enterobacterales</taxon>
        <taxon>Enterobacteriaceae</taxon>
        <taxon>Salmonella</taxon>
    </lineage>
</organism>